<dbReference type="Gene3D" id="3.40.30.10">
    <property type="entry name" value="Glutaredoxin"/>
    <property type="match status" value="2"/>
</dbReference>
<feature type="domain" description="GST N-terminal" evidence="1">
    <location>
        <begin position="3"/>
        <end position="95"/>
    </location>
</feature>
<dbReference type="PROSITE" id="PS50405">
    <property type="entry name" value="GST_CTER"/>
    <property type="match status" value="1"/>
</dbReference>
<dbReference type="InterPro" id="IPR050983">
    <property type="entry name" value="GST_Omega/HSP26"/>
</dbReference>
<dbReference type="PANTHER" id="PTHR43968:SF6">
    <property type="entry name" value="GLUTATHIONE S-TRANSFERASE OMEGA"/>
    <property type="match status" value="1"/>
</dbReference>
<dbReference type="PROSITE" id="PS50404">
    <property type="entry name" value="GST_NTER"/>
    <property type="match status" value="2"/>
</dbReference>
<dbReference type="CDD" id="cd00570">
    <property type="entry name" value="GST_N_family"/>
    <property type="match status" value="1"/>
</dbReference>
<dbReference type="Gene3D" id="1.20.1050.10">
    <property type="match status" value="2"/>
</dbReference>
<evidence type="ECO:0000259" key="1">
    <source>
        <dbReference type="PROSITE" id="PS50404"/>
    </source>
</evidence>
<sequence length="468" mass="53310">MSHLYKLYTNKSCPFVHRALIVIEEKKLASAIEEVFIDLTDMPKWYAEINPMETVPTLEVLHPSDAVKPHLNNGKYVYESQLIAEYLDSVSEPKEQLHGRNAKENHKVQFVSEASDLISAGYGLLRDPFNKEKRKAVEDNAAYLNRILEEGQTEEEGPFVCGSYFTLADIAITPFLIRFDALLRYYAGVDVFYQAPALRRLFLAAKKRPSVVATSLTPAEYISIYANYLPESHPWRGAVTGTEGIKPVLFYNPLSSFSDRVRLLLTTLPQVKAHLVEVDYKEVGGWYAQVNYRQTVPALLSGGERPSAVHESWPILLFLSQEYGQWAALSAEERYAMEFFNTKTQEFSTAMVRVLKQSNPSADDWEYFFWAAEEVVKELTARNAGQPAHVFHGKAELNLADFSFLPFLVRAHATLELLTEGKHDNIFEKFPILNQYLEKALAKPEIKSVFLDPSKYLTRFKTLRSQSN</sequence>
<gene>
    <name evidence="3" type="ORF">ADEAN_001038800</name>
</gene>
<dbReference type="SFLD" id="SFLDG00358">
    <property type="entry name" value="Main_(cytGST)"/>
    <property type="match status" value="1"/>
</dbReference>
<dbReference type="Pfam" id="PF16865">
    <property type="entry name" value="GST_C_5"/>
    <property type="match status" value="2"/>
</dbReference>
<dbReference type="InterPro" id="IPR041695">
    <property type="entry name" value="GST_C_5"/>
</dbReference>
<dbReference type="InterPro" id="IPR040079">
    <property type="entry name" value="Glutathione_S-Trfase"/>
</dbReference>
<keyword evidence="4" id="KW-1185">Reference proteome</keyword>
<feature type="domain" description="GST N-terminal" evidence="1">
    <location>
        <begin position="245"/>
        <end position="327"/>
    </location>
</feature>
<dbReference type="SFLD" id="SFLDS00019">
    <property type="entry name" value="Glutathione_Transferase_(cytos"/>
    <property type="match status" value="1"/>
</dbReference>
<dbReference type="Pfam" id="PF13409">
    <property type="entry name" value="GST_N_2"/>
    <property type="match status" value="1"/>
</dbReference>
<dbReference type="GO" id="GO:0016740">
    <property type="term" value="F:transferase activity"/>
    <property type="evidence" value="ECO:0007669"/>
    <property type="project" value="UniProtKB-KW"/>
</dbReference>
<reference evidence="3 4" key="1">
    <citation type="submission" date="2020-08" db="EMBL/GenBank/DDBJ databases">
        <authorList>
            <person name="Newling K."/>
            <person name="Davey J."/>
            <person name="Forrester S."/>
        </authorList>
    </citation>
    <scope>NUCLEOTIDE SEQUENCE [LARGE SCALE GENOMIC DNA]</scope>
    <source>
        <strain evidence="4">Crithidia deanei Carvalho (ATCC PRA-265)</strain>
    </source>
</reference>
<dbReference type="PANTHER" id="PTHR43968">
    <property type="match status" value="1"/>
</dbReference>
<evidence type="ECO:0000313" key="4">
    <source>
        <dbReference type="Proteomes" id="UP000515908"/>
    </source>
</evidence>
<proteinExistence type="predicted"/>
<organism evidence="3 4">
    <name type="scientific">Angomonas deanei</name>
    <dbReference type="NCBI Taxonomy" id="59799"/>
    <lineage>
        <taxon>Eukaryota</taxon>
        <taxon>Discoba</taxon>
        <taxon>Euglenozoa</taxon>
        <taxon>Kinetoplastea</taxon>
        <taxon>Metakinetoplastina</taxon>
        <taxon>Trypanosomatida</taxon>
        <taxon>Trypanosomatidae</taxon>
        <taxon>Strigomonadinae</taxon>
        <taxon>Angomonas</taxon>
    </lineage>
</organism>
<keyword evidence="3" id="KW-0808">Transferase</keyword>
<dbReference type="SUPFAM" id="SSF52833">
    <property type="entry name" value="Thioredoxin-like"/>
    <property type="match status" value="2"/>
</dbReference>
<evidence type="ECO:0000259" key="2">
    <source>
        <dbReference type="PROSITE" id="PS50405"/>
    </source>
</evidence>
<feature type="domain" description="GST C-terminal" evidence="2">
    <location>
        <begin position="76"/>
        <end position="228"/>
    </location>
</feature>
<dbReference type="InterPro" id="IPR010987">
    <property type="entry name" value="Glutathione-S-Trfase_C-like"/>
</dbReference>
<dbReference type="InterPro" id="IPR004045">
    <property type="entry name" value="Glutathione_S-Trfase_N"/>
</dbReference>
<dbReference type="OrthoDB" id="202840at2759"/>
<protein>
    <submittedName>
        <fullName evidence="3">Glutathione S-transferase, N-terminal domain/Glutathione S-transferase, C-terminal domain containing protein, putative</fullName>
    </submittedName>
</protein>
<dbReference type="GO" id="GO:0005737">
    <property type="term" value="C:cytoplasm"/>
    <property type="evidence" value="ECO:0007669"/>
    <property type="project" value="TreeGrafter"/>
</dbReference>
<dbReference type="SUPFAM" id="SSF47616">
    <property type="entry name" value="GST C-terminal domain-like"/>
    <property type="match status" value="2"/>
</dbReference>
<dbReference type="InterPro" id="IPR036249">
    <property type="entry name" value="Thioredoxin-like_sf"/>
</dbReference>
<dbReference type="AlphaFoldDB" id="A0A7G2CV79"/>
<dbReference type="VEuPathDB" id="TriTrypDB:ADEAN_001038800"/>
<name>A0A7G2CV79_9TRYP</name>
<evidence type="ECO:0000313" key="3">
    <source>
        <dbReference type="EMBL" id="CAD2222834.1"/>
    </source>
</evidence>
<dbReference type="Proteomes" id="UP000515908">
    <property type="component" value="Chromosome 28"/>
</dbReference>
<accession>A0A7G2CV79</accession>
<dbReference type="EMBL" id="LR877172">
    <property type="protein sequence ID" value="CAD2222834.1"/>
    <property type="molecule type" value="Genomic_DNA"/>
</dbReference>
<dbReference type="CDD" id="cd00299">
    <property type="entry name" value="GST_C_family"/>
    <property type="match status" value="1"/>
</dbReference>
<dbReference type="InterPro" id="IPR036282">
    <property type="entry name" value="Glutathione-S-Trfase_C_sf"/>
</dbReference>
<dbReference type="Pfam" id="PF13417">
    <property type="entry name" value="GST_N_3"/>
    <property type="match status" value="1"/>
</dbReference>